<reference evidence="1 2" key="1">
    <citation type="journal article" date="2015" name="Stand. Genomic Sci.">
        <title>Genomic Encyclopedia of Bacterial and Archaeal Type Strains, Phase III: the genomes of soil and plant-associated and newly described type strains.</title>
        <authorList>
            <person name="Whitman W.B."/>
            <person name="Woyke T."/>
            <person name="Klenk H.P."/>
            <person name="Zhou Y."/>
            <person name="Lilburn T.G."/>
            <person name="Beck B.J."/>
            <person name="De Vos P."/>
            <person name="Vandamme P."/>
            <person name="Eisen J.A."/>
            <person name="Garrity G."/>
            <person name="Hugenholtz P."/>
            <person name="Kyrpides N.C."/>
        </authorList>
    </citation>
    <scope>NUCLEOTIDE SEQUENCE [LARGE SCALE GENOMIC DNA]</scope>
    <source>
        <strain evidence="1 2">CGMCC 1.2546</strain>
    </source>
</reference>
<dbReference type="Proteomes" id="UP000317122">
    <property type="component" value="Unassembled WGS sequence"/>
</dbReference>
<name>A0A562MWB0_9HYPH</name>
<dbReference type="Pfam" id="PF05936">
    <property type="entry name" value="T6SS_VasE"/>
    <property type="match status" value="1"/>
</dbReference>
<protein>
    <submittedName>
        <fullName evidence="1">Type VI secretion system protein ImpJ</fullName>
    </submittedName>
</protein>
<organism evidence="1 2">
    <name type="scientific">Mesorhizobium tianshanense</name>
    <dbReference type="NCBI Taxonomy" id="39844"/>
    <lineage>
        <taxon>Bacteria</taxon>
        <taxon>Pseudomonadati</taxon>
        <taxon>Pseudomonadota</taxon>
        <taxon>Alphaproteobacteria</taxon>
        <taxon>Hyphomicrobiales</taxon>
        <taxon>Phyllobacteriaceae</taxon>
        <taxon>Mesorhizobium</taxon>
    </lineage>
</organism>
<keyword evidence="2" id="KW-1185">Reference proteome</keyword>
<dbReference type="PANTHER" id="PTHR35566">
    <property type="entry name" value="BLR3599 PROTEIN"/>
    <property type="match status" value="1"/>
</dbReference>
<dbReference type="InterPro" id="IPR010263">
    <property type="entry name" value="T6SS_TssK"/>
</dbReference>
<dbReference type="NCBIfam" id="TIGR03353">
    <property type="entry name" value="VI_chp_4"/>
    <property type="match status" value="1"/>
</dbReference>
<proteinExistence type="predicted"/>
<dbReference type="AlphaFoldDB" id="A0A562MWB0"/>
<dbReference type="EMBL" id="VLKT01000055">
    <property type="protein sequence ID" value="TWI24194.1"/>
    <property type="molecule type" value="Genomic_DNA"/>
</dbReference>
<gene>
    <name evidence="1" type="ORF">IQ26_06256</name>
</gene>
<comment type="caution">
    <text evidence="1">The sequence shown here is derived from an EMBL/GenBank/DDBJ whole genome shotgun (WGS) entry which is preliminary data.</text>
</comment>
<evidence type="ECO:0000313" key="2">
    <source>
        <dbReference type="Proteomes" id="UP000317122"/>
    </source>
</evidence>
<accession>A0A562MWB0</accession>
<dbReference type="PANTHER" id="PTHR35566:SF1">
    <property type="entry name" value="TYPE VI SECRETION SYSTEM BASEPLATE COMPONENT TSSK1"/>
    <property type="match status" value="1"/>
</dbReference>
<evidence type="ECO:0000313" key="1">
    <source>
        <dbReference type="EMBL" id="TWI24194.1"/>
    </source>
</evidence>
<sequence length="452" mass="48621">MLNAESSGMSEANRVLWSEGLFLRTQHFQQQDRFFEATVRGALQAGQLHTFGFQHLTLDQAMLDAGQVSILSARGIFPDGTPFSIPDMMDAPRPLPVTADTGAGPVLVALPLEPAGGVGFDPAHAASTGARYHGRIVSVRDAVQGGSDPEEIEIARPQALLLAPGKSVGGYTALPIADIKGVRADGGVSLDETFLPPTLVTGAVAWYRQLLLEVVTGLDQIAEAHGKMVMGGPGRSVEDLLMLNLANAARPRLAHMLAQDVFHPAELYLELAGLAGSMATYGSSARRLSELPAYDHMAPGPAYSALADALRSLILSLRYIEPKSRALPVMRHSTNVWKIRIDNPKLLVASRIVIRVGSELSEDALRKIFVNQATVGSADQFEGLWKSRLPGIPLKPLHSQPREIPYDGDRLCLELDQKSEHWASLLDAPGFVIGVSGVLPSEPQVDCYSVNR</sequence>